<reference evidence="3" key="1">
    <citation type="journal article" date="2020" name="Stud. Mycol.">
        <title>101 Dothideomycetes genomes: a test case for predicting lifestyles and emergence of pathogens.</title>
        <authorList>
            <person name="Haridas S."/>
            <person name="Albert R."/>
            <person name="Binder M."/>
            <person name="Bloem J."/>
            <person name="Labutti K."/>
            <person name="Salamov A."/>
            <person name="Andreopoulos B."/>
            <person name="Baker S."/>
            <person name="Barry K."/>
            <person name="Bills G."/>
            <person name="Bluhm B."/>
            <person name="Cannon C."/>
            <person name="Castanera R."/>
            <person name="Culley D."/>
            <person name="Daum C."/>
            <person name="Ezra D."/>
            <person name="Gonzalez J."/>
            <person name="Henrissat B."/>
            <person name="Kuo A."/>
            <person name="Liang C."/>
            <person name="Lipzen A."/>
            <person name="Lutzoni F."/>
            <person name="Magnuson J."/>
            <person name="Mondo S."/>
            <person name="Nolan M."/>
            <person name="Ohm R."/>
            <person name="Pangilinan J."/>
            <person name="Park H.-J."/>
            <person name="Ramirez L."/>
            <person name="Alfaro M."/>
            <person name="Sun H."/>
            <person name="Tritt A."/>
            <person name="Yoshinaga Y."/>
            <person name="Zwiers L.-H."/>
            <person name="Turgeon B."/>
            <person name="Goodwin S."/>
            <person name="Spatafora J."/>
            <person name="Crous P."/>
            <person name="Grigoriev I."/>
        </authorList>
    </citation>
    <scope>NUCLEOTIDE SEQUENCE</scope>
    <source>
        <strain evidence="3">CBS 115976</strain>
    </source>
</reference>
<evidence type="ECO:0000256" key="2">
    <source>
        <dbReference type="SAM" id="SignalP"/>
    </source>
</evidence>
<proteinExistence type="predicted"/>
<feature type="region of interest" description="Disordered" evidence="1">
    <location>
        <begin position="260"/>
        <end position="361"/>
    </location>
</feature>
<feature type="region of interest" description="Disordered" evidence="1">
    <location>
        <begin position="178"/>
        <end position="197"/>
    </location>
</feature>
<evidence type="ECO:0000313" key="3">
    <source>
        <dbReference type="EMBL" id="KAF2666525.1"/>
    </source>
</evidence>
<gene>
    <name evidence="3" type="ORF">BT63DRAFT_310895</name>
</gene>
<feature type="compositionally biased region" description="Gly residues" evidence="1">
    <location>
        <begin position="314"/>
        <end position="353"/>
    </location>
</feature>
<organism evidence="3 4">
    <name type="scientific">Microthyrium microscopicum</name>
    <dbReference type="NCBI Taxonomy" id="703497"/>
    <lineage>
        <taxon>Eukaryota</taxon>
        <taxon>Fungi</taxon>
        <taxon>Dikarya</taxon>
        <taxon>Ascomycota</taxon>
        <taxon>Pezizomycotina</taxon>
        <taxon>Dothideomycetes</taxon>
        <taxon>Dothideomycetes incertae sedis</taxon>
        <taxon>Microthyriales</taxon>
        <taxon>Microthyriaceae</taxon>
        <taxon>Microthyrium</taxon>
    </lineage>
</organism>
<keyword evidence="2" id="KW-0732">Signal</keyword>
<feature type="chain" id="PRO_5025473148" evidence="2">
    <location>
        <begin position="29"/>
        <end position="486"/>
    </location>
</feature>
<dbReference type="Proteomes" id="UP000799302">
    <property type="component" value="Unassembled WGS sequence"/>
</dbReference>
<feature type="signal peptide" evidence="2">
    <location>
        <begin position="1"/>
        <end position="28"/>
    </location>
</feature>
<sequence length="486" mass="47957">MYFKGAFLLRHIVLFEACLLQYTAFTSADSTPFLNTTTSQDPSPKTGVITSSASLTSSLCGSQTCTVRLFPTTVSYPFPLDLRQENVTATVIPIVYTYANGSSYTTSSIYEAWNPTSNATWVPPPTTTFTWSQFGTTLTYPTTYIAYPTPTLILHSTLTARGGIPTCAEDDEPIPVPPESTSKLVFPSTPGDPTPETSKAYYLVDGLPALTSLLNGGDPRTCFHGVPQPARETPAFGIQPQVHTTVSVLTQTGLQVTLAADPFGGQNGPGGGGAGASNGGGSGGQTGDPQQQQSGGQTGNGGQPTGNGAQPTGTGTGSGSNPGSNGGSGSNSGSGPGSTAGSGSGNSGSGSGSGSSPLALGPPVTVNGEVITPAASGAVVIEGQTFSAGAVGVVGSSFIPLSVGTTSGIVILGGSTVTLPTVTGTGTETGAGAGATSKATSSGGVGAAVASGIGANKSSAYSGHRVGAVALEACALVTFLIFLGCL</sequence>
<feature type="compositionally biased region" description="Gly residues" evidence="1">
    <location>
        <begin position="296"/>
        <end position="305"/>
    </location>
</feature>
<dbReference type="AlphaFoldDB" id="A0A6A6U2L0"/>
<evidence type="ECO:0000256" key="1">
    <source>
        <dbReference type="SAM" id="MobiDB-lite"/>
    </source>
</evidence>
<name>A0A6A6U2L0_9PEZI</name>
<keyword evidence="4" id="KW-1185">Reference proteome</keyword>
<protein>
    <submittedName>
        <fullName evidence="3">Uncharacterized protein</fullName>
    </submittedName>
</protein>
<dbReference type="EMBL" id="MU004238">
    <property type="protein sequence ID" value="KAF2666525.1"/>
    <property type="molecule type" value="Genomic_DNA"/>
</dbReference>
<accession>A0A6A6U2L0</accession>
<evidence type="ECO:0000313" key="4">
    <source>
        <dbReference type="Proteomes" id="UP000799302"/>
    </source>
</evidence>
<feature type="compositionally biased region" description="Gly residues" evidence="1">
    <location>
        <begin position="265"/>
        <end position="286"/>
    </location>
</feature>